<protein>
    <submittedName>
        <fullName evidence="1">Uncharacterized protein</fullName>
    </submittedName>
</protein>
<comment type="caution">
    <text evidence="1">The sequence shown here is derived from an EMBL/GenBank/DDBJ whole genome shotgun (WGS) entry which is preliminary data.</text>
</comment>
<reference evidence="1 2" key="1">
    <citation type="submission" date="2015-01" db="EMBL/GenBank/DDBJ databases">
        <title>Genome Sequence of Magnetospirillum magnetotacticum Strain MS-1.</title>
        <authorList>
            <person name="Marinov G.K."/>
            <person name="Smalley M.D."/>
            <person name="DeSalvo G."/>
        </authorList>
    </citation>
    <scope>NUCLEOTIDE SEQUENCE [LARGE SCALE GENOMIC DNA]</scope>
    <source>
        <strain evidence="1 2">MS-1</strain>
    </source>
</reference>
<evidence type="ECO:0000313" key="2">
    <source>
        <dbReference type="Proteomes" id="UP000031971"/>
    </source>
</evidence>
<organism evidence="1 2">
    <name type="scientific">Paramagnetospirillum magnetotacticum MS-1</name>
    <dbReference type="NCBI Taxonomy" id="272627"/>
    <lineage>
        <taxon>Bacteria</taxon>
        <taxon>Pseudomonadati</taxon>
        <taxon>Pseudomonadota</taxon>
        <taxon>Alphaproteobacteria</taxon>
        <taxon>Rhodospirillales</taxon>
        <taxon>Magnetospirillaceae</taxon>
        <taxon>Paramagnetospirillum</taxon>
    </lineage>
</organism>
<sequence length="122" mass="13933">MEDIMADLKIAIYEAGAISDREIQWMKDCLDRYGINDVTARFLLDINNLLSGTVPEAFAELFRSTLSTFVLGNDRIISDEMWTWLKENLLKDDIIDGLERQLLDELRQAAAKMPAEMTTFAV</sequence>
<name>A0A0C2V4J3_PARME</name>
<accession>A0A0C2V4J3</accession>
<dbReference type="Proteomes" id="UP000031971">
    <property type="component" value="Unassembled WGS sequence"/>
</dbReference>
<dbReference type="STRING" id="272627.CCC_02795"/>
<dbReference type="EMBL" id="JXSL01000020">
    <property type="protein sequence ID" value="KIM00007.1"/>
    <property type="molecule type" value="Genomic_DNA"/>
</dbReference>
<gene>
    <name evidence="1" type="ORF">CCC_02795</name>
</gene>
<evidence type="ECO:0000313" key="1">
    <source>
        <dbReference type="EMBL" id="KIM00007.1"/>
    </source>
</evidence>
<keyword evidence="2" id="KW-1185">Reference proteome</keyword>
<dbReference type="AlphaFoldDB" id="A0A0C2V4J3"/>
<proteinExistence type="predicted"/>